<evidence type="ECO:0000313" key="1">
    <source>
        <dbReference type="EMBL" id="NOJ24031.1"/>
    </source>
</evidence>
<dbReference type="Proteomes" id="UP000576645">
    <property type="component" value="Unassembled WGS sequence"/>
</dbReference>
<accession>A0AAP6ZL90</accession>
<dbReference type="InterPro" id="IPR038636">
    <property type="entry name" value="Wzi_sf"/>
</dbReference>
<organism evidence="1 2">
    <name type="scientific">Vibrio coralliilyticus</name>
    <dbReference type="NCBI Taxonomy" id="190893"/>
    <lineage>
        <taxon>Bacteria</taxon>
        <taxon>Pseudomonadati</taxon>
        <taxon>Pseudomonadota</taxon>
        <taxon>Gammaproteobacteria</taxon>
        <taxon>Vibrionales</taxon>
        <taxon>Vibrionaceae</taxon>
        <taxon>Vibrio</taxon>
    </lineage>
</organism>
<dbReference type="AlphaFoldDB" id="A0AAP6ZL90"/>
<comment type="caution">
    <text evidence="1">The sequence shown here is derived from an EMBL/GenBank/DDBJ whole genome shotgun (WGS) entry which is preliminary data.</text>
</comment>
<protein>
    <submittedName>
        <fullName evidence="1">Capsule assembly Wzi family protein</fullName>
    </submittedName>
</protein>
<sequence>MPRIERLRLSIPITSILLISNYAYSSPWIEASDPFLRSSMVALSDGAVLNGVTSTFPLRWSSVAGDGYTRGDTSDYLDAEFAHFNYALQTAKLNRGNRRFAMSGGNKTLDNDWFADVERDKWAVEASYEHLANSYAFRLNSSYLEHANDPELSFRDSYIALNAGRALLDISMLPRWWGHGWNHSLILATSGNDLDAGLSWIGDNHFLGVWSLNIVTSKLEDLDYAYRTSMRYASKPNSWLELGLTQHYWFEANTNYVAKNQKQSAVDVKLTLPKVYSVQHGLYAEVASAQKKNSLGAYLIGWSGHKAIFNSSFRVAVEYQSVASEERKLIVNEGIDNYLQSSYLNESSWSFSSYLQLVNDHQVSAIVLTQKLLNDKNDRQGQYQLAYQLPAFQGRIKLSADYINKDTNDSEMVFGSRYEFRF</sequence>
<evidence type="ECO:0000313" key="2">
    <source>
        <dbReference type="Proteomes" id="UP000576645"/>
    </source>
</evidence>
<reference evidence="1 2" key="1">
    <citation type="submission" date="2019-09" db="EMBL/GenBank/DDBJ databases">
        <title>Draft genome sequencing and comparative genomics of hatchery-associated Vibrios.</title>
        <authorList>
            <person name="Kehlet-Delgado H."/>
            <person name="Mueller R.S."/>
        </authorList>
    </citation>
    <scope>NUCLEOTIDE SEQUENCE [LARGE SCALE GENOMIC DNA]</scope>
    <source>
        <strain evidence="1 2">09-121-3</strain>
    </source>
</reference>
<dbReference type="EMBL" id="VTXP01000007">
    <property type="protein sequence ID" value="NOJ24031.1"/>
    <property type="molecule type" value="Genomic_DNA"/>
</dbReference>
<proteinExistence type="predicted"/>
<gene>
    <name evidence="1" type="ORF">F0238_14940</name>
</gene>
<dbReference type="Gene3D" id="2.40.160.130">
    <property type="entry name" value="Capsule assembly protein Wzi"/>
    <property type="match status" value="1"/>
</dbReference>
<dbReference type="RefSeq" id="WP_171353070.1">
    <property type="nucleotide sequence ID" value="NZ_VTXP01000007.1"/>
</dbReference>
<name>A0AAP6ZL90_9VIBR</name>